<evidence type="ECO:0000313" key="2">
    <source>
        <dbReference type="EMBL" id="SJZ41105.1"/>
    </source>
</evidence>
<organism evidence="2 3">
    <name type="scientific">Marinactinospora thermotolerans DSM 45154</name>
    <dbReference type="NCBI Taxonomy" id="1122192"/>
    <lineage>
        <taxon>Bacteria</taxon>
        <taxon>Bacillati</taxon>
        <taxon>Actinomycetota</taxon>
        <taxon>Actinomycetes</taxon>
        <taxon>Streptosporangiales</taxon>
        <taxon>Nocardiopsidaceae</taxon>
        <taxon>Marinactinospora</taxon>
    </lineage>
</organism>
<proteinExistence type="predicted"/>
<gene>
    <name evidence="2" type="ORF">SAMN02745673_00348</name>
</gene>
<reference evidence="2 3" key="1">
    <citation type="submission" date="2017-02" db="EMBL/GenBank/DDBJ databases">
        <authorList>
            <person name="Peterson S.W."/>
        </authorList>
    </citation>
    <scope>NUCLEOTIDE SEQUENCE [LARGE SCALE GENOMIC DNA]</scope>
    <source>
        <strain evidence="2 3">DSM 45154</strain>
    </source>
</reference>
<keyword evidence="1" id="KW-0812">Transmembrane</keyword>
<feature type="transmembrane region" description="Helical" evidence="1">
    <location>
        <begin position="12"/>
        <end position="34"/>
    </location>
</feature>
<protein>
    <submittedName>
        <fullName evidence="2">Uncharacterized protein</fullName>
    </submittedName>
</protein>
<dbReference type="Proteomes" id="UP000190637">
    <property type="component" value="Unassembled WGS sequence"/>
</dbReference>
<keyword evidence="3" id="KW-1185">Reference proteome</keyword>
<accession>A0A1T4KFI0</accession>
<evidence type="ECO:0000313" key="3">
    <source>
        <dbReference type="Proteomes" id="UP000190637"/>
    </source>
</evidence>
<keyword evidence="1" id="KW-0472">Membrane</keyword>
<dbReference type="STRING" id="1122192.SAMN02745673_00348"/>
<keyword evidence="1" id="KW-1133">Transmembrane helix</keyword>
<dbReference type="EMBL" id="FUWS01000001">
    <property type="protein sequence ID" value="SJZ41105.1"/>
    <property type="molecule type" value="Genomic_DNA"/>
</dbReference>
<sequence>MAAMGALGIAELIALTVIMAVPVSIFAAAVVYLVRLARKGPEATLAGALKRRELA</sequence>
<name>A0A1T4KFI0_9ACTN</name>
<dbReference type="AlphaFoldDB" id="A0A1T4KFI0"/>
<evidence type="ECO:0000256" key="1">
    <source>
        <dbReference type="SAM" id="Phobius"/>
    </source>
</evidence>